<evidence type="ECO:0000313" key="4">
    <source>
        <dbReference type="Proteomes" id="UP000231702"/>
    </source>
</evidence>
<reference evidence="2 3" key="1">
    <citation type="submission" date="2017-09" db="EMBL/GenBank/DDBJ databases">
        <authorList>
            <person name="Ehlers B."/>
            <person name="Leendertz F.H."/>
        </authorList>
    </citation>
    <scope>NUCLEOTIDE SEQUENCE [LARGE SCALE GENOMIC DNA]</scope>
    <source>
        <strain evidence="2 3">CGMCC 1.12662</strain>
    </source>
</reference>
<sequence>MKRLTIVIAVLALLWSGYWFAGSSKLQDEVEGWMSARRAEGWQLDYASFGVKGFPNRFDLTWHNLAVADPDSGLAVELPDFGIFALSYKPNHVIAAWPETFALRTLSDRYQVQNEGMRASLVLKPNTALELQRAQFTLESLQLDGAGAPALVASGPLNMALAQDEGQAERYRLGLSAEAVQLPAGFVTRLAADRGLPRRIRALNLDAHVTFADPWDIRALQDARPQPRRIELHLARAEWGELMLQLSADLTVDETGMASGDVDVQARNWRQMLQMAVSLGAVDARLAETAERALSSMASIRGNPETLDLSVTLSDGQVWLGFIPLGPAPSFILR</sequence>
<dbReference type="Proteomes" id="UP000231702">
    <property type="component" value="Unassembled WGS sequence"/>
</dbReference>
<protein>
    <submittedName>
        <fullName evidence="1">DUF2125 domain-containing protein</fullName>
    </submittedName>
</protein>
<organism evidence="2 3">
    <name type="scientific">Pseudooceanicola antarcticus</name>
    <dbReference type="NCBI Taxonomy" id="1247613"/>
    <lineage>
        <taxon>Bacteria</taxon>
        <taxon>Pseudomonadati</taxon>
        <taxon>Pseudomonadota</taxon>
        <taxon>Alphaproteobacteria</taxon>
        <taxon>Rhodobacterales</taxon>
        <taxon>Paracoccaceae</taxon>
        <taxon>Pseudooceanicola</taxon>
    </lineage>
</organism>
<dbReference type="OrthoDB" id="7625707at2"/>
<name>A0A285IHI7_9RHOB</name>
<evidence type="ECO:0000313" key="3">
    <source>
        <dbReference type="Proteomes" id="UP000231655"/>
    </source>
</evidence>
<dbReference type="EMBL" id="PGTD01000016">
    <property type="protein sequence ID" value="PJE28973.1"/>
    <property type="molecule type" value="Genomic_DNA"/>
</dbReference>
<dbReference type="InterPro" id="IPR018666">
    <property type="entry name" value="DUF2125"/>
</dbReference>
<dbReference type="Pfam" id="PF09898">
    <property type="entry name" value="DUF2125"/>
    <property type="match status" value="1"/>
</dbReference>
<keyword evidence="4" id="KW-1185">Reference proteome</keyword>
<evidence type="ECO:0000313" key="1">
    <source>
        <dbReference type="EMBL" id="PJE28973.1"/>
    </source>
</evidence>
<dbReference type="Proteomes" id="UP000231655">
    <property type="component" value="Unassembled WGS sequence"/>
</dbReference>
<accession>A0A285IHI7</accession>
<dbReference type="RefSeq" id="WP_097144937.1">
    <property type="nucleotide sequence ID" value="NZ_OBEA01000002.1"/>
</dbReference>
<proteinExistence type="predicted"/>
<reference evidence="1 4" key="2">
    <citation type="journal article" date="2018" name="Int. J. Syst. Evol. Microbiol.">
        <title>Pseudooceanicola lipolyticus sp. nov., a marine alphaproteobacterium, reclassification of Oceanicola flagellatus as Pseudooceanicola flagellatus comb. nov. and emended description of the genus Pseudooceanicola.</title>
        <authorList>
            <person name="Huang M.-M."/>
            <person name="Guo L.-L."/>
            <person name="Wu Y.-H."/>
            <person name="Lai Q.-L."/>
            <person name="Shao Z.-Z."/>
            <person name="Wang C.-S."/>
            <person name="Wu M."/>
            <person name="Xu X.-W."/>
        </authorList>
    </citation>
    <scope>NUCLEOTIDE SEQUENCE [LARGE SCALE GENOMIC DNA]</scope>
    <source>
        <strain evidence="1 4">Ar-45</strain>
    </source>
</reference>
<gene>
    <name evidence="1" type="ORF">CVM39_10995</name>
    <name evidence="2" type="ORF">SAMN06297129_1168</name>
</gene>
<dbReference type="EMBL" id="OBEA01000002">
    <property type="protein sequence ID" value="SNY47422.1"/>
    <property type="molecule type" value="Genomic_DNA"/>
</dbReference>
<dbReference type="AlphaFoldDB" id="A0A285IHI7"/>
<evidence type="ECO:0000313" key="2">
    <source>
        <dbReference type="EMBL" id="SNY47422.1"/>
    </source>
</evidence>